<dbReference type="EMBL" id="JACBAD010001966">
    <property type="protein sequence ID" value="KAF7125770.1"/>
    <property type="molecule type" value="Genomic_DNA"/>
</dbReference>
<feature type="transmembrane region" description="Helical" evidence="5">
    <location>
        <begin position="293"/>
        <end position="315"/>
    </location>
</feature>
<dbReference type="Gene3D" id="1.20.1070.10">
    <property type="entry name" value="Rhodopsin 7-helix transmembrane proteins"/>
    <property type="match status" value="1"/>
</dbReference>
<feature type="transmembrane region" description="Helical" evidence="5">
    <location>
        <begin position="136"/>
        <end position="154"/>
    </location>
</feature>
<sequence length="430" mass="48289">MTSLVRTLLLLQSANGDKSYLTARSDEVGPPTFADEPLTDSVRAGFIAIGVVALCSWIATISLISFLTYRFIFWQHYYKRPLAKNQYVLLIYNLLLADLQQASAFLICLHWVARGGVNYPSAACVLQGWWIQTADAGSGLFVLAIAVHTGAVVLRGRQLPFATFVWCIIALWGFIILLGLIAVGLYGSQTFVISEAGWCWLSPQAEAERLWGHYFWIFLSEFGTIFLYGIMFFYIRRQMRQAAALRQNQQESLSRLNRVVVYMVIYPLVYLVLSLPLAAGRMSTARHAVASKAYFAVAGSLMAVSGLVDVGVYTLTRRHLLLDTEVSTSDRYYIYAGSHLYNNTHISTTVAGPESKKSKSRDKSLFRRGLQSINDTVHDDRGDSTEDIVPKGDMELANMPHGVYQETTIEITHETAEPEEALRRPNRFRR</sequence>
<evidence type="ECO:0000313" key="9">
    <source>
        <dbReference type="Proteomes" id="UP000630445"/>
    </source>
</evidence>
<keyword evidence="2 5" id="KW-0812">Transmembrane</keyword>
<evidence type="ECO:0000256" key="3">
    <source>
        <dbReference type="ARBA" id="ARBA00022989"/>
    </source>
</evidence>
<dbReference type="Proteomes" id="UP000662466">
    <property type="component" value="Unassembled WGS sequence"/>
</dbReference>
<evidence type="ECO:0000313" key="10">
    <source>
        <dbReference type="Proteomes" id="UP000662466"/>
    </source>
</evidence>
<dbReference type="Proteomes" id="UP000630445">
    <property type="component" value="Unassembled WGS sequence"/>
</dbReference>
<dbReference type="AlphaFoldDB" id="A0A8H6PY45"/>
<dbReference type="GO" id="GO:0007189">
    <property type="term" value="P:adenylate cyclase-activating G protein-coupled receptor signaling pathway"/>
    <property type="evidence" value="ECO:0007669"/>
    <property type="project" value="TreeGrafter"/>
</dbReference>
<dbReference type="GO" id="GO:0005886">
    <property type="term" value="C:plasma membrane"/>
    <property type="evidence" value="ECO:0007669"/>
    <property type="project" value="TreeGrafter"/>
</dbReference>
<evidence type="ECO:0000256" key="4">
    <source>
        <dbReference type="ARBA" id="ARBA00023136"/>
    </source>
</evidence>
<dbReference type="CDD" id="cd00637">
    <property type="entry name" value="7tm_classA_rhodopsin-like"/>
    <property type="match status" value="1"/>
</dbReference>
<dbReference type="PANTHER" id="PTHR23112:SF41">
    <property type="entry name" value="G-PROTEIN COUPLED RECEPTORS FAMILY 1 PROFILE DOMAIN-CONTAINING PROTEIN-RELATED"/>
    <property type="match status" value="1"/>
</dbReference>
<dbReference type="InterPro" id="IPR022596">
    <property type="entry name" value="GPR1/2/3_C"/>
</dbReference>
<dbReference type="FunFam" id="1.20.1070.10:FF:000443">
    <property type="entry name" value="Integral membrane protein"/>
    <property type="match status" value="1"/>
</dbReference>
<feature type="domain" description="G protein-coupled receptor GPR1/2/3 C-terminal" evidence="6">
    <location>
        <begin position="252"/>
        <end position="319"/>
    </location>
</feature>
<evidence type="ECO:0000259" key="6">
    <source>
        <dbReference type="Pfam" id="PF11970"/>
    </source>
</evidence>
<dbReference type="GO" id="GO:0004930">
    <property type="term" value="F:G protein-coupled receptor activity"/>
    <property type="evidence" value="ECO:0007669"/>
    <property type="project" value="TreeGrafter"/>
</dbReference>
<evidence type="ECO:0000313" key="7">
    <source>
        <dbReference type="EMBL" id="KAF7125770.1"/>
    </source>
</evidence>
<evidence type="ECO:0000313" key="8">
    <source>
        <dbReference type="EMBL" id="KAF7163396.1"/>
    </source>
</evidence>
<keyword evidence="4 5" id="KW-0472">Membrane</keyword>
<evidence type="ECO:0000256" key="2">
    <source>
        <dbReference type="ARBA" id="ARBA00022692"/>
    </source>
</evidence>
<comment type="subcellular location">
    <subcellularLocation>
        <location evidence="1">Membrane</location>
        <topology evidence="1">Multi-pass membrane protein</topology>
    </subcellularLocation>
</comment>
<comment type="caution">
    <text evidence="8">The sequence shown here is derived from an EMBL/GenBank/DDBJ whole genome shotgun (WGS) entry which is preliminary data.</text>
</comment>
<name>A0A8H6PY45_9EURO</name>
<feature type="transmembrane region" description="Helical" evidence="5">
    <location>
        <begin position="46"/>
        <end position="69"/>
    </location>
</feature>
<dbReference type="SUPFAM" id="SSF81321">
    <property type="entry name" value="Family A G protein-coupled receptor-like"/>
    <property type="match status" value="1"/>
</dbReference>
<feature type="transmembrane region" description="Helical" evidence="5">
    <location>
        <begin position="214"/>
        <end position="235"/>
    </location>
</feature>
<keyword evidence="9" id="KW-1185">Reference proteome</keyword>
<feature type="transmembrane region" description="Helical" evidence="5">
    <location>
        <begin position="90"/>
        <end position="113"/>
    </location>
</feature>
<feature type="transmembrane region" description="Helical" evidence="5">
    <location>
        <begin position="256"/>
        <end position="273"/>
    </location>
</feature>
<feature type="transmembrane region" description="Helical" evidence="5">
    <location>
        <begin position="161"/>
        <end position="186"/>
    </location>
</feature>
<evidence type="ECO:0000256" key="5">
    <source>
        <dbReference type="SAM" id="Phobius"/>
    </source>
</evidence>
<protein>
    <recommendedName>
        <fullName evidence="6">G protein-coupled receptor GPR1/2/3 C-terminal domain-containing protein</fullName>
    </recommendedName>
</protein>
<dbReference type="Pfam" id="PF11970">
    <property type="entry name" value="GPR_Gpa2_C"/>
    <property type="match status" value="1"/>
</dbReference>
<proteinExistence type="predicted"/>
<dbReference type="EMBL" id="JACBAF010002211">
    <property type="protein sequence ID" value="KAF7163396.1"/>
    <property type="molecule type" value="Genomic_DNA"/>
</dbReference>
<evidence type="ECO:0000256" key="1">
    <source>
        <dbReference type="ARBA" id="ARBA00004141"/>
    </source>
</evidence>
<reference evidence="8" key="1">
    <citation type="submission" date="2020-06" db="EMBL/GenBank/DDBJ databases">
        <title>Draft genome sequences of strains closely related to Aspergillus parafelis and Aspergillus hiratsukae.</title>
        <authorList>
            <person name="Dos Santos R.A.C."/>
            <person name="Rivero-Menendez O."/>
            <person name="Steenwyk J.L."/>
            <person name="Mead M.E."/>
            <person name="Goldman G.H."/>
            <person name="Alastruey-Izquierdo A."/>
            <person name="Rokas A."/>
        </authorList>
    </citation>
    <scope>NUCLEOTIDE SEQUENCE</scope>
    <source>
        <strain evidence="7">CNM-CM5793</strain>
        <strain evidence="8">CNM-CM6106</strain>
    </source>
</reference>
<keyword evidence="3 5" id="KW-1133">Transmembrane helix</keyword>
<gene>
    <name evidence="7" type="ORF">CNMCM5793_002063</name>
    <name evidence="8" type="ORF">CNMCM6106_000346</name>
</gene>
<accession>A0A8H6PY45</accession>
<dbReference type="OrthoDB" id="100006at2759"/>
<dbReference type="PANTHER" id="PTHR23112">
    <property type="entry name" value="G PROTEIN-COUPLED RECEPTOR 157-RELATED"/>
    <property type="match status" value="1"/>
</dbReference>
<organism evidence="8 10">
    <name type="scientific">Aspergillus hiratsukae</name>
    <dbReference type="NCBI Taxonomy" id="1194566"/>
    <lineage>
        <taxon>Eukaryota</taxon>
        <taxon>Fungi</taxon>
        <taxon>Dikarya</taxon>
        <taxon>Ascomycota</taxon>
        <taxon>Pezizomycotina</taxon>
        <taxon>Eurotiomycetes</taxon>
        <taxon>Eurotiomycetidae</taxon>
        <taxon>Eurotiales</taxon>
        <taxon>Aspergillaceae</taxon>
        <taxon>Aspergillus</taxon>
        <taxon>Aspergillus subgen. Fumigati</taxon>
    </lineage>
</organism>